<keyword evidence="4 5" id="KW-0413">Isomerase</keyword>
<evidence type="ECO:0000256" key="4">
    <source>
        <dbReference type="ARBA" id="ARBA00023235"/>
    </source>
</evidence>
<feature type="binding site" evidence="7">
    <location>
        <position position="101"/>
    </location>
    <ligand>
        <name>substrate</name>
    </ligand>
</feature>
<dbReference type="PIRSF" id="PIRSF016020">
    <property type="entry name" value="PHexose_mutarotase"/>
    <property type="match status" value="1"/>
</dbReference>
<evidence type="ECO:0000256" key="7">
    <source>
        <dbReference type="PIRSR" id="PIRSR016020-2"/>
    </source>
</evidence>
<dbReference type="STRING" id="35128.B8C822"/>
<gene>
    <name evidence="8" type="ORF">THAPSDRAFT_23958</name>
</gene>
<evidence type="ECO:0000256" key="1">
    <source>
        <dbReference type="ARBA" id="ARBA00001096"/>
    </source>
</evidence>
<dbReference type="InterPro" id="IPR025532">
    <property type="entry name" value="G6P_1-epimerase"/>
</dbReference>
<accession>B8C822</accession>
<feature type="active site" evidence="6">
    <location>
        <position position="305"/>
    </location>
</feature>
<evidence type="ECO:0000313" key="9">
    <source>
        <dbReference type="Proteomes" id="UP000001449"/>
    </source>
</evidence>
<dbReference type="GO" id="GO:0030246">
    <property type="term" value="F:carbohydrate binding"/>
    <property type="evidence" value="ECO:0007669"/>
    <property type="project" value="UniProtKB-UniRule"/>
</dbReference>
<dbReference type="RefSeq" id="XP_002292233.1">
    <property type="nucleotide sequence ID" value="XM_002292197.1"/>
</dbReference>
<evidence type="ECO:0000256" key="6">
    <source>
        <dbReference type="PIRSR" id="PIRSR016020-1"/>
    </source>
</evidence>
<dbReference type="HOGENOM" id="CLU_048345_2_0_1"/>
<dbReference type="PANTHER" id="PTHR11122:SF13">
    <property type="entry name" value="GLUCOSE-6-PHOSPHATE 1-EPIMERASE"/>
    <property type="match status" value="1"/>
</dbReference>
<dbReference type="SUPFAM" id="SSF74650">
    <property type="entry name" value="Galactose mutarotase-like"/>
    <property type="match status" value="1"/>
</dbReference>
<dbReference type="PaxDb" id="35128-Thaps23958"/>
<evidence type="ECO:0000256" key="3">
    <source>
        <dbReference type="ARBA" id="ARBA00012083"/>
    </source>
</evidence>
<comment type="similarity">
    <text evidence="2 5">Belongs to the glucose-6-phosphate 1-epimerase family.</text>
</comment>
<feature type="binding site" evidence="7">
    <location>
        <position position="106"/>
    </location>
    <ligand>
        <name>substrate</name>
    </ligand>
</feature>
<name>B8C822_THAPS</name>
<dbReference type="InterPro" id="IPR011013">
    <property type="entry name" value="Gal_mutarotase_sf_dom"/>
</dbReference>
<feature type="active site" evidence="6">
    <location>
        <position position="186"/>
    </location>
</feature>
<reference evidence="8 9" key="2">
    <citation type="journal article" date="2008" name="Nature">
        <title>The Phaeodactylum genome reveals the evolutionary history of diatom genomes.</title>
        <authorList>
            <person name="Bowler C."/>
            <person name="Allen A.E."/>
            <person name="Badger J.H."/>
            <person name="Grimwood J."/>
            <person name="Jabbari K."/>
            <person name="Kuo A."/>
            <person name="Maheswari U."/>
            <person name="Martens C."/>
            <person name="Maumus F."/>
            <person name="Otillar R.P."/>
            <person name="Rayko E."/>
            <person name="Salamov A."/>
            <person name="Vandepoele K."/>
            <person name="Beszteri B."/>
            <person name="Gruber A."/>
            <person name="Heijde M."/>
            <person name="Katinka M."/>
            <person name="Mock T."/>
            <person name="Valentin K."/>
            <person name="Verret F."/>
            <person name="Berges J.A."/>
            <person name="Brownlee C."/>
            <person name="Cadoret J.P."/>
            <person name="Chiovitti A."/>
            <person name="Choi C.J."/>
            <person name="Coesel S."/>
            <person name="De Martino A."/>
            <person name="Detter J.C."/>
            <person name="Durkin C."/>
            <person name="Falciatore A."/>
            <person name="Fournet J."/>
            <person name="Haruta M."/>
            <person name="Huysman M.J."/>
            <person name="Jenkins B.D."/>
            <person name="Jiroutova K."/>
            <person name="Jorgensen R.E."/>
            <person name="Joubert Y."/>
            <person name="Kaplan A."/>
            <person name="Kroger N."/>
            <person name="Kroth P.G."/>
            <person name="La Roche J."/>
            <person name="Lindquist E."/>
            <person name="Lommer M."/>
            <person name="Martin-Jezequel V."/>
            <person name="Lopez P.J."/>
            <person name="Lucas S."/>
            <person name="Mangogna M."/>
            <person name="McGinnis K."/>
            <person name="Medlin L.K."/>
            <person name="Montsant A."/>
            <person name="Oudot-Le Secq M.P."/>
            <person name="Napoli C."/>
            <person name="Obornik M."/>
            <person name="Parker M.S."/>
            <person name="Petit J.L."/>
            <person name="Porcel B.M."/>
            <person name="Poulsen N."/>
            <person name="Robison M."/>
            <person name="Rychlewski L."/>
            <person name="Rynearson T.A."/>
            <person name="Schmutz J."/>
            <person name="Shapiro H."/>
            <person name="Siaut M."/>
            <person name="Stanley M."/>
            <person name="Sussman M.R."/>
            <person name="Taylor A.R."/>
            <person name="Vardi A."/>
            <person name="von Dassow P."/>
            <person name="Vyverman W."/>
            <person name="Willis A."/>
            <person name="Wyrwicz L.S."/>
            <person name="Rokhsar D.S."/>
            <person name="Weissenbach J."/>
            <person name="Armbrust E.V."/>
            <person name="Green B.R."/>
            <person name="Van de Peer Y."/>
            <person name="Grigoriev I.V."/>
        </authorList>
    </citation>
    <scope>NUCLEOTIDE SEQUENCE [LARGE SCALE GENOMIC DNA]</scope>
    <source>
        <strain evidence="8 9">CCMP1335</strain>
    </source>
</reference>
<organism evidence="8 9">
    <name type="scientific">Thalassiosira pseudonana</name>
    <name type="common">Marine diatom</name>
    <name type="synonym">Cyclotella nana</name>
    <dbReference type="NCBI Taxonomy" id="35128"/>
    <lineage>
        <taxon>Eukaryota</taxon>
        <taxon>Sar</taxon>
        <taxon>Stramenopiles</taxon>
        <taxon>Ochrophyta</taxon>
        <taxon>Bacillariophyta</taxon>
        <taxon>Coscinodiscophyceae</taxon>
        <taxon>Thalassiosirophycidae</taxon>
        <taxon>Thalassiosirales</taxon>
        <taxon>Thalassiosiraceae</taxon>
        <taxon>Thalassiosira</taxon>
    </lineage>
</organism>
<evidence type="ECO:0000256" key="2">
    <source>
        <dbReference type="ARBA" id="ARBA00005866"/>
    </source>
</evidence>
<dbReference type="eggNOG" id="KOG1594">
    <property type="taxonomic scope" value="Eukaryota"/>
</dbReference>
<dbReference type="GeneID" id="7449312"/>
<dbReference type="EMBL" id="CM000645">
    <property type="protein sequence ID" value="EED90208.1"/>
    <property type="molecule type" value="Genomic_DNA"/>
</dbReference>
<dbReference type="KEGG" id="tps:THAPSDRAFT_23958"/>
<evidence type="ECO:0000256" key="5">
    <source>
        <dbReference type="PIRNR" id="PIRNR016020"/>
    </source>
</evidence>
<dbReference type="PANTHER" id="PTHR11122">
    <property type="entry name" value="APOSPORY-ASSOCIATED PROTEIN C-RELATED"/>
    <property type="match status" value="1"/>
</dbReference>
<dbReference type="InterPro" id="IPR008183">
    <property type="entry name" value="Aldose_1/G6P_1-epimerase"/>
</dbReference>
<proteinExistence type="inferred from homology"/>
<dbReference type="InParanoid" id="B8C822"/>
<evidence type="ECO:0000313" key="8">
    <source>
        <dbReference type="EMBL" id="EED90208.1"/>
    </source>
</evidence>
<dbReference type="GO" id="GO:0005737">
    <property type="term" value="C:cytoplasm"/>
    <property type="evidence" value="ECO:0000318"/>
    <property type="project" value="GO_Central"/>
</dbReference>
<dbReference type="EC" id="5.1.3.15" evidence="3 5"/>
<feature type="binding site" evidence="7">
    <location>
        <position position="82"/>
    </location>
    <ligand>
        <name>substrate</name>
    </ligand>
</feature>
<protein>
    <recommendedName>
        <fullName evidence="3 5">glucose-6-phosphate 1-epimerase</fullName>
        <ecNumber evidence="3 5">5.1.3.15</ecNumber>
    </recommendedName>
</protein>
<dbReference type="AlphaFoldDB" id="B8C822"/>
<sequence>MIWQPPRPSPPPYTLLPSLTLSLPSSLHAMSNEPIKVKHTASGATFTINPYGAHLTSYTTPTGREILFLSRDAILDGSKAIRGGIPLCFPQFGQPDESYPQHGFLRNNYWNVVDGSQFDTEEGAGISMELELKNVVHSRGGKWDVVDTKLDCKCIFSVEVDGKSMTNTITIVNQGTETFDFQVLLHAYYLVADRKALDGGVCNVKGLEGYSVSDKVSGEDYVLGAEPVIIPETIIDRVYNPPKDKIDLQVIVSAGPNNTISLKANGQVDGTAVPVSGVVWNPHAEKAKDMGDFGDDQYVDMICVEPGLLSDVPLLEGGKSATFTQVMTSI</sequence>
<dbReference type="Gene3D" id="2.70.98.10">
    <property type="match status" value="1"/>
</dbReference>
<reference evidence="8 9" key="1">
    <citation type="journal article" date="2004" name="Science">
        <title>The genome of the diatom Thalassiosira pseudonana: ecology, evolution, and metabolism.</title>
        <authorList>
            <person name="Armbrust E.V."/>
            <person name="Berges J.A."/>
            <person name="Bowler C."/>
            <person name="Green B.R."/>
            <person name="Martinez D."/>
            <person name="Putnam N.H."/>
            <person name="Zhou S."/>
            <person name="Allen A.E."/>
            <person name="Apt K.E."/>
            <person name="Bechner M."/>
            <person name="Brzezinski M.A."/>
            <person name="Chaal B.K."/>
            <person name="Chiovitti A."/>
            <person name="Davis A.K."/>
            <person name="Demarest M.S."/>
            <person name="Detter J.C."/>
            <person name="Glavina T."/>
            <person name="Goodstein D."/>
            <person name="Hadi M.Z."/>
            <person name="Hellsten U."/>
            <person name="Hildebrand M."/>
            <person name="Jenkins B.D."/>
            <person name="Jurka J."/>
            <person name="Kapitonov V.V."/>
            <person name="Kroger N."/>
            <person name="Lau W.W."/>
            <person name="Lane T.W."/>
            <person name="Larimer F.W."/>
            <person name="Lippmeier J.C."/>
            <person name="Lucas S."/>
            <person name="Medina M."/>
            <person name="Montsant A."/>
            <person name="Obornik M."/>
            <person name="Parker M.S."/>
            <person name="Palenik B."/>
            <person name="Pazour G.J."/>
            <person name="Richardson P.M."/>
            <person name="Rynearson T.A."/>
            <person name="Saito M.A."/>
            <person name="Schwartz D.C."/>
            <person name="Thamatrakoln K."/>
            <person name="Valentin K."/>
            <person name="Vardi A."/>
            <person name="Wilkerson F.P."/>
            <person name="Rokhsar D.S."/>
        </authorList>
    </citation>
    <scope>NUCLEOTIDE SEQUENCE [LARGE SCALE GENOMIC DNA]</scope>
    <source>
        <strain evidence="8 9">CCMP1335</strain>
    </source>
</reference>
<dbReference type="GO" id="GO:0047938">
    <property type="term" value="F:glucose-6-phosphate 1-epimerase activity"/>
    <property type="evidence" value="ECO:0000318"/>
    <property type="project" value="GO_Central"/>
</dbReference>
<dbReference type="Pfam" id="PF01263">
    <property type="entry name" value="Aldose_epim"/>
    <property type="match status" value="1"/>
</dbReference>
<dbReference type="OMA" id="QMVCIEA"/>
<dbReference type="InterPro" id="IPR014718">
    <property type="entry name" value="GH-type_carb-bd"/>
</dbReference>
<comment type="catalytic activity">
    <reaction evidence="1">
        <text>alpha-D-glucose 6-phosphate = beta-D-glucose 6-phosphate</text>
        <dbReference type="Rhea" id="RHEA:16249"/>
        <dbReference type="ChEBI" id="CHEBI:58225"/>
        <dbReference type="ChEBI" id="CHEBI:58247"/>
        <dbReference type="EC" id="5.1.3.15"/>
    </reaction>
</comment>
<keyword evidence="9" id="KW-1185">Reference proteome</keyword>
<dbReference type="Proteomes" id="UP000001449">
    <property type="component" value="Chromosome 9"/>
</dbReference>
<dbReference type="GO" id="GO:0005975">
    <property type="term" value="P:carbohydrate metabolic process"/>
    <property type="evidence" value="ECO:0007669"/>
    <property type="project" value="InterPro"/>
</dbReference>